<feature type="region of interest" description="Disordered" evidence="1">
    <location>
        <begin position="214"/>
        <end position="239"/>
    </location>
</feature>
<proteinExistence type="predicted"/>
<name>A0A5J4NSK0_9TREM</name>
<evidence type="ECO:0000313" key="3">
    <source>
        <dbReference type="Proteomes" id="UP000324629"/>
    </source>
</evidence>
<dbReference type="AlphaFoldDB" id="A0A5J4NSK0"/>
<dbReference type="Proteomes" id="UP000324629">
    <property type="component" value="Unassembled WGS sequence"/>
</dbReference>
<comment type="caution">
    <text evidence="2">The sequence shown here is derived from an EMBL/GenBank/DDBJ whole genome shotgun (WGS) entry which is preliminary data.</text>
</comment>
<organism evidence="2 3">
    <name type="scientific">Paragonimus westermani</name>
    <dbReference type="NCBI Taxonomy" id="34504"/>
    <lineage>
        <taxon>Eukaryota</taxon>
        <taxon>Metazoa</taxon>
        <taxon>Spiralia</taxon>
        <taxon>Lophotrochozoa</taxon>
        <taxon>Platyhelminthes</taxon>
        <taxon>Trematoda</taxon>
        <taxon>Digenea</taxon>
        <taxon>Plagiorchiida</taxon>
        <taxon>Troglotremata</taxon>
        <taxon>Troglotrematidae</taxon>
        <taxon>Paragonimus</taxon>
    </lineage>
</organism>
<reference evidence="2 3" key="1">
    <citation type="journal article" date="2019" name="Gigascience">
        <title>Whole-genome sequence of the oriental lung fluke Paragonimus westermani.</title>
        <authorList>
            <person name="Oey H."/>
            <person name="Zakrzewski M."/>
            <person name="Narain K."/>
            <person name="Devi K.R."/>
            <person name="Agatsuma T."/>
            <person name="Nawaratna S."/>
            <person name="Gobert G.N."/>
            <person name="Jones M.K."/>
            <person name="Ragan M.A."/>
            <person name="McManus D.P."/>
            <person name="Krause L."/>
        </authorList>
    </citation>
    <scope>NUCLEOTIDE SEQUENCE [LARGE SCALE GENOMIC DNA]</scope>
    <source>
        <strain evidence="2 3">IND2009</strain>
    </source>
</reference>
<evidence type="ECO:0000313" key="2">
    <source>
        <dbReference type="EMBL" id="KAA3678677.1"/>
    </source>
</evidence>
<evidence type="ECO:0000256" key="1">
    <source>
        <dbReference type="SAM" id="MobiDB-lite"/>
    </source>
</evidence>
<keyword evidence="3" id="KW-1185">Reference proteome</keyword>
<dbReference type="EMBL" id="QNGE01001003">
    <property type="protein sequence ID" value="KAA3678677.1"/>
    <property type="molecule type" value="Genomic_DNA"/>
</dbReference>
<sequence>MPPDRFPYRALYSETADSWVNPVVVIQRNMRTLTTPLGKHLLYNPSVDRCESVASTALSVSSGINFNEGPSSTENSTCPTDFSPRLHIHAFTNIRPHLLKDRGSALKAAFKHLGAKQKRLITISTHAHRLHQNYAEALCQWSSHEREPTGLADVFQTVGHGLASYSSLMDTANEEDAEVAERSGVCASYGVSLTEVHEAYLNIHKCSGLVGRSNRIPPTQMDRESTVSVDHQDDKSGADSAKQIKNTLLPEFALAITGREVLDEVIQFEALHSADLRSIFHLFACLQFRRAERCLRIWERIHARLKNAANQLRAS</sequence>
<feature type="compositionally biased region" description="Basic and acidic residues" evidence="1">
    <location>
        <begin position="221"/>
        <end position="237"/>
    </location>
</feature>
<protein>
    <submittedName>
        <fullName evidence="2">Uncharacterized protein</fullName>
    </submittedName>
</protein>
<gene>
    <name evidence="2" type="ORF">DEA37_0011061</name>
</gene>
<accession>A0A5J4NSK0</accession>